<dbReference type="Proteomes" id="UP000233837">
    <property type="component" value="Unassembled WGS sequence"/>
</dbReference>
<dbReference type="AlphaFoldDB" id="A0A2I0X070"/>
<sequence length="50" mass="6061">MKVELYQVHQNQDNYYKLQENYYVPDDHPCSKPSQTQENYCMISLGFKLE</sequence>
<reference evidence="1 2" key="1">
    <citation type="journal article" date="2016" name="Sci. Rep.">
        <title>The Dendrobium catenatum Lindl. genome sequence provides insights into polysaccharide synthase, floral development and adaptive evolution.</title>
        <authorList>
            <person name="Zhang G.Q."/>
            <person name="Xu Q."/>
            <person name="Bian C."/>
            <person name="Tsai W.C."/>
            <person name="Yeh C.M."/>
            <person name="Liu K.W."/>
            <person name="Yoshida K."/>
            <person name="Zhang L.S."/>
            <person name="Chang S.B."/>
            <person name="Chen F."/>
            <person name="Shi Y."/>
            <person name="Su Y.Y."/>
            <person name="Zhang Y.Q."/>
            <person name="Chen L.J."/>
            <person name="Yin Y."/>
            <person name="Lin M."/>
            <person name="Huang H."/>
            <person name="Deng H."/>
            <person name="Wang Z.W."/>
            <person name="Zhu S.L."/>
            <person name="Zhao X."/>
            <person name="Deng C."/>
            <person name="Niu S.C."/>
            <person name="Huang J."/>
            <person name="Wang M."/>
            <person name="Liu G.H."/>
            <person name="Yang H.J."/>
            <person name="Xiao X.J."/>
            <person name="Hsiao Y.Y."/>
            <person name="Wu W.L."/>
            <person name="Chen Y.Y."/>
            <person name="Mitsuda N."/>
            <person name="Ohme-Takagi M."/>
            <person name="Luo Y.B."/>
            <person name="Van de Peer Y."/>
            <person name="Liu Z.J."/>
        </authorList>
    </citation>
    <scope>NUCLEOTIDE SEQUENCE [LARGE SCALE GENOMIC DNA]</scope>
    <source>
        <tissue evidence="1">The whole plant</tissue>
    </source>
</reference>
<gene>
    <name evidence="1" type="ORF">MA16_Dca022072</name>
</gene>
<evidence type="ECO:0000313" key="1">
    <source>
        <dbReference type="EMBL" id="PKU81312.1"/>
    </source>
</evidence>
<protein>
    <submittedName>
        <fullName evidence="1">Uncharacterized protein</fullName>
    </submittedName>
</protein>
<accession>A0A2I0X070</accession>
<dbReference type="EMBL" id="KZ502268">
    <property type="protein sequence ID" value="PKU81312.1"/>
    <property type="molecule type" value="Genomic_DNA"/>
</dbReference>
<organism evidence="1 2">
    <name type="scientific">Dendrobium catenatum</name>
    <dbReference type="NCBI Taxonomy" id="906689"/>
    <lineage>
        <taxon>Eukaryota</taxon>
        <taxon>Viridiplantae</taxon>
        <taxon>Streptophyta</taxon>
        <taxon>Embryophyta</taxon>
        <taxon>Tracheophyta</taxon>
        <taxon>Spermatophyta</taxon>
        <taxon>Magnoliopsida</taxon>
        <taxon>Liliopsida</taxon>
        <taxon>Asparagales</taxon>
        <taxon>Orchidaceae</taxon>
        <taxon>Epidendroideae</taxon>
        <taxon>Malaxideae</taxon>
        <taxon>Dendrobiinae</taxon>
        <taxon>Dendrobium</taxon>
    </lineage>
</organism>
<keyword evidence="2" id="KW-1185">Reference proteome</keyword>
<evidence type="ECO:0000313" key="2">
    <source>
        <dbReference type="Proteomes" id="UP000233837"/>
    </source>
</evidence>
<reference evidence="1 2" key="2">
    <citation type="journal article" date="2017" name="Nature">
        <title>The Apostasia genome and the evolution of orchids.</title>
        <authorList>
            <person name="Zhang G.Q."/>
            <person name="Liu K.W."/>
            <person name="Li Z."/>
            <person name="Lohaus R."/>
            <person name="Hsiao Y.Y."/>
            <person name="Niu S.C."/>
            <person name="Wang J.Y."/>
            <person name="Lin Y.C."/>
            <person name="Xu Q."/>
            <person name="Chen L.J."/>
            <person name="Yoshida K."/>
            <person name="Fujiwara S."/>
            <person name="Wang Z.W."/>
            <person name="Zhang Y.Q."/>
            <person name="Mitsuda N."/>
            <person name="Wang M."/>
            <person name="Liu G.H."/>
            <person name="Pecoraro L."/>
            <person name="Huang H.X."/>
            <person name="Xiao X.J."/>
            <person name="Lin M."/>
            <person name="Wu X.Y."/>
            <person name="Wu W.L."/>
            <person name="Chen Y.Y."/>
            <person name="Chang S.B."/>
            <person name="Sakamoto S."/>
            <person name="Ohme-Takagi M."/>
            <person name="Yagi M."/>
            <person name="Zeng S.J."/>
            <person name="Shen C.Y."/>
            <person name="Yeh C.M."/>
            <person name="Luo Y.B."/>
            <person name="Tsai W.C."/>
            <person name="Van de Peer Y."/>
            <person name="Liu Z.J."/>
        </authorList>
    </citation>
    <scope>NUCLEOTIDE SEQUENCE [LARGE SCALE GENOMIC DNA]</scope>
    <source>
        <tissue evidence="1">The whole plant</tissue>
    </source>
</reference>
<name>A0A2I0X070_9ASPA</name>
<proteinExistence type="predicted"/>